<evidence type="ECO:0000256" key="4">
    <source>
        <dbReference type="SAM" id="Phobius"/>
    </source>
</evidence>
<dbReference type="SUPFAM" id="SSF103473">
    <property type="entry name" value="MFS general substrate transporter"/>
    <property type="match status" value="1"/>
</dbReference>
<feature type="transmembrane region" description="Helical" evidence="4">
    <location>
        <begin position="162"/>
        <end position="181"/>
    </location>
</feature>
<dbReference type="Proteomes" id="UP000247746">
    <property type="component" value="Unassembled WGS sequence"/>
</dbReference>
<keyword evidence="3 4" id="KW-0472">Membrane</keyword>
<feature type="transmembrane region" description="Helical" evidence="4">
    <location>
        <begin position="72"/>
        <end position="92"/>
    </location>
</feature>
<dbReference type="Gene3D" id="1.20.1250.20">
    <property type="entry name" value="MFS general substrate transporter like domains"/>
    <property type="match status" value="1"/>
</dbReference>
<protein>
    <submittedName>
        <fullName evidence="6">Putative MFS family arabinose efflux permease</fullName>
    </submittedName>
</protein>
<dbReference type="GO" id="GO:0022857">
    <property type="term" value="F:transmembrane transporter activity"/>
    <property type="evidence" value="ECO:0007669"/>
    <property type="project" value="InterPro"/>
</dbReference>
<keyword evidence="2 4" id="KW-1133">Transmembrane helix</keyword>
<feature type="transmembrane region" description="Helical" evidence="4">
    <location>
        <begin position="98"/>
        <end position="119"/>
    </location>
</feature>
<dbReference type="InterPro" id="IPR020846">
    <property type="entry name" value="MFS_dom"/>
</dbReference>
<feature type="transmembrane region" description="Helical" evidence="4">
    <location>
        <begin position="268"/>
        <end position="285"/>
    </location>
</feature>
<feature type="transmembrane region" description="Helical" evidence="4">
    <location>
        <begin position="328"/>
        <end position="349"/>
    </location>
</feature>
<dbReference type="PROSITE" id="PS50850">
    <property type="entry name" value="MFS"/>
    <property type="match status" value="1"/>
</dbReference>
<dbReference type="EMBL" id="QJSU01000003">
    <property type="protein sequence ID" value="PYE39643.1"/>
    <property type="molecule type" value="Genomic_DNA"/>
</dbReference>
<proteinExistence type="predicted"/>
<evidence type="ECO:0000259" key="5">
    <source>
        <dbReference type="PROSITE" id="PS50850"/>
    </source>
</evidence>
<dbReference type="PANTHER" id="PTHR23521">
    <property type="entry name" value="TRANSPORTER MFS SUPERFAMILY"/>
    <property type="match status" value="1"/>
</dbReference>
<gene>
    <name evidence="6" type="ORF">DFP82_10388</name>
</gene>
<dbReference type="InterPro" id="IPR036259">
    <property type="entry name" value="MFS_trans_sf"/>
</dbReference>
<name>A0A2V4UHF8_9GAMM</name>
<evidence type="ECO:0000256" key="1">
    <source>
        <dbReference type="ARBA" id="ARBA00022692"/>
    </source>
</evidence>
<dbReference type="InterPro" id="IPR011701">
    <property type="entry name" value="MFS"/>
</dbReference>
<dbReference type="OrthoDB" id="9814303at2"/>
<dbReference type="PANTHER" id="PTHR23521:SF3">
    <property type="entry name" value="MFS TRANSPORTER"/>
    <property type="match status" value="1"/>
</dbReference>
<feature type="transmembrane region" description="Helical" evidence="4">
    <location>
        <begin position="238"/>
        <end position="256"/>
    </location>
</feature>
<sequence>MTTKKYNKYLAFALCVITTSVNIQGPLYAVYAHNDGYGVLATTIAFSFYVLGVIPVLLAFGGLSDRIGRRKTILIALALSITATALMLFYPYTRALAVARFILGVGTALMAATATAYMIELLGSSDTMRATAWVTASTTIGFGLGPALTTVSLMFYETDQPASFFLLLASGIFAMFLLYQLPETAPKRTNLPTSMLRLPYFNREVIWYGSGILICWATTGLVLSIIPSVLASQGLAKYAGISSMLAISCGLIVQPIARKLDPQVSSKLGLLILLPAYTLLAWGTLSANLPVILLAAFLASSSCYGFVYLGGMLGVVRSAGNEQARASAGYFLMAYIGLSVPVIFTGLIVDRYGAATAFYSFGVFSLVGVIVLFASQPMLKVKRHSNLEMRKII</sequence>
<accession>A0A2V4UHF8</accession>
<evidence type="ECO:0000256" key="2">
    <source>
        <dbReference type="ARBA" id="ARBA00022989"/>
    </source>
</evidence>
<evidence type="ECO:0000313" key="6">
    <source>
        <dbReference type="EMBL" id="PYE39643.1"/>
    </source>
</evidence>
<reference evidence="6 7" key="1">
    <citation type="submission" date="2018-06" db="EMBL/GenBank/DDBJ databases">
        <title>Genomic Encyclopedia of Type Strains, Phase III (KMG-III): the genomes of soil and plant-associated and newly described type strains.</title>
        <authorList>
            <person name="Whitman W."/>
        </authorList>
    </citation>
    <scope>NUCLEOTIDE SEQUENCE [LARGE SCALE GENOMIC DNA]</scope>
    <source>
        <strain evidence="6 7">CECT 5889</strain>
    </source>
</reference>
<evidence type="ECO:0000313" key="7">
    <source>
        <dbReference type="Proteomes" id="UP000247746"/>
    </source>
</evidence>
<feature type="transmembrane region" description="Helical" evidence="4">
    <location>
        <begin position="39"/>
        <end position="60"/>
    </location>
</feature>
<keyword evidence="1 4" id="KW-0812">Transmembrane</keyword>
<organism evidence="6 7">
    <name type="scientific">Psychrobacter fozii</name>
    <dbReference type="NCBI Taxonomy" id="198480"/>
    <lineage>
        <taxon>Bacteria</taxon>
        <taxon>Pseudomonadati</taxon>
        <taxon>Pseudomonadota</taxon>
        <taxon>Gammaproteobacteria</taxon>
        <taxon>Moraxellales</taxon>
        <taxon>Moraxellaceae</taxon>
        <taxon>Psychrobacter</taxon>
    </lineage>
</organism>
<comment type="caution">
    <text evidence="6">The sequence shown here is derived from an EMBL/GenBank/DDBJ whole genome shotgun (WGS) entry which is preliminary data.</text>
</comment>
<dbReference type="GO" id="GO:0005886">
    <property type="term" value="C:plasma membrane"/>
    <property type="evidence" value="ECO:0007669"/>
    <property type="project" value="TreeGrafter"/>
</dbReference>
<dbReference type="AlphaFoldDB" id="A0A2V4UHF8"/>
<feature type="domain" description="Major facilitator superfamily (MFS) profile" evidence="5">
    <location>
        <begin position="1"/>
        <end position="380"/>
    </location>
</feature>
<dbReference type="Pfam" id="PF07690">
    <property type="entry name" value="MFS_1"/>
    <property type="match status" value="1"/>
</dbReference>
<dbReference type="RefSeq" id="WP_110922638.1">
    <property type="nucleotide sequence ID" value="NZ_QJSU01000003.1"/>
</dbReference>
<evidence type="ECO:0000256" key="3">
    <source>
        <dbReference type="ARBA" id="ARBA00023136"/>
    </source>
</evidence>
<feature type="transmembrane region" description="Helical" evidence="4">
    <location>
        <begin position="131"/>
        <end position="156"/>
    </location>
</feature>
<feature type="transmembrane region" description="Helical" evidence="4">
    <location>
        <begin position="205"/>
        <end position="226"/>
    </location>
</feature>
<keyword evidence="7" id="KW-1185">Reference proteome</keyword>
<feature type="transmembrane region" description="Helical" evidence="4">
    <location>
        <begin position="355"/>
        <end position="374"/>
    </location>
</feature>
<feature type="transmembrane region" description="Helical" evidence="4">
    <location>
        <begin position="291"/>
        <end position="316"/>
    </location>
</feature>